<dbReference type="AlphaFoldDB" id="A0A370B7U3"/>
<dbReference type="Pfam" id="PF23636">
    <property type="entry name" value="DUF7144"/>
    <property type="match status" value="1"/>
</dbReference>
<dbReference type="RefSeq" id="WP_114625696.1">
    <property type="nucleotide sequence ID" value="NZ_QQNA01000190.1"/>
</dbReference>
<reference evidence="3 4" key="1">
    <citation type="submission" date="2018-07" db="EMBL/GenBank/DDBJ databases">
        <title>Streptomyces species from bats.</title>
        <authorList>
            <person name="Dunlap C."/>
        </authorList>
    </citation>
    <scope>NUCLEOTIDE SEQUENCE [LARGE SCALE GENOMIC DNA]</scope>
    <source>
        <strain evidence="3 4">AC230</strain>
    </source>
</reference>
<evidence type="ECO:0000259" key="2">
    <source>
        <dbReference type="Pfam" id="PF23636"/>
    </source>
</evidence>
<gene>
    <name evidence="3" type="ORF">DVH02_22845</name>
</gene>
<comment type="caution">
    <text evidence="3">The sequence shown here is derived from an EMBL/GenBank/DDBJ whole genome shotgun (WGS) entry which is preliminary data.</text>
</comment>
<keyword evidence="1" id="KW-1133">Transmembrane helix</keyword>
<evidence type="ECO:0000313" key="3">
    <source>
        <dbReference type="EMBL" id="RDG35893.1"/>
    </source>
</evidence>
<name>A0A370B7U3_9ACTN</name>
<organism evidence="3 4">
    <name type="scientific">Streptomyces corynorhini</name>
    <dbReference type="NCBI Taxonomy" id="2282652"/>
    <lineage>
        <taxon>Bacteria</taxon>
        <taxon>Bacillati</taxon>
        <taxon>Actinomycetota</taxon>
        <taxon>Actinomycetes</taxon>
        <taxon>Kitasatosporales</taxon>
        <taxon>Streptomycetaceae</taxon>
        <taxon>Streptomyces</taxon>
    </lineage>
</organism>
<dbReference type="EMBL" id="QQNA01000190">
    <property type="protein sequence ID" value="RDG35893.1"/>
    <property type="molecule type" value="Genomic_DNA"/>
</dbReference>
<feature type="transmembrane region" description="Helical" evidence="1">
    <location>
        <begin position="122"/>
        <end position="140"/>
    </location>
</feature>
<keyword evidence="1" id="KW-0472">Membrane</keyword>
<dbReference type="InterPro" id="IPR055568">
    <property type="entry name" value="DUF7144"/>
</dbReference>
<protein>
    <recommendedName>
        <fullName evidence="2">DUF7144 domain-containing protein</fullName>
    </recommendedName>
</protein>
<evidence type="ECO:0000256" key="1">
    <source>
        <dbReference type="SAM" id="Phobius"/>
    </source>
</evidence>
<feature type="transmembrane region" description="Helical" evidence="1">
    <location>
        <begin position="30"/>
        <end position="51"/>
    </location>
</feature>
<accession>A0A370B7U3</accession>
<keyword evidence="4" id="KW-1185">Reference proteome</keyword>
<keyword evidence="1" id="KW-0812">Transmembrane</keyword>
<feature type="transmembrane region" description="Helical" evidence="1">
    <location>
        <begin position="71"/>
        <end position="91"/>
    </location>
</feature>
<feature type="transmembrane region" description="Helical" evidence="1">
    <location>
        <begin position="98"/>
        <end position="116"/>
    </location>
</feature>
<feature type="domain" description="DUF7144" evidence="2">
    <location>
        <begin position="29"/>
        <end position="142"/>
    </location>
</feature>
<sequence>MSTSGTGTGYGAGTGAHAERKAAWAVGGSILAGVLLLVTGATNILQSITAIRRDSFLNGVSGYAYRFNITSWGWIHFAIGVLLVVTGLALLATRHKWARYLGIGIAALNLVAQFMYLPYQPVWAVVGMALSAYLIWALATERGGLGSGVRT</sequence>
<proteinExistence type="predicted"/>
<dbReference type="OrthoDB" id="4482242at2"/>
<evidence type="ECO:0000313" key="4">
    <source>
        <dbReference type="Proteomes" id="UP000253741"/>
    </source>
</evidence>
<dbReference type="Proteomes" id="UP000253741">
    <property type="component" value="Unassembled WGS sequence"/>
</dbReference>